<feature type="binding site" evidence="10">
    <location>
        <position position="275"/>
    </location>
    <ligand>
        <name>ATP</name>
        <dbReference type="ChEBI" id="CHEBI:30616"/>
        <note>ligand shared between two neighboring subunits</note>
    </ligand>
</feature>
<feature type="domain" description="S-adenosylmethionine synthetase central" evidence="14">
    <location>
        <begin position="127"/>
        <end position="244"/>
    </location>
</feature>
<evidence type="ECO:0000259" key="14">
    <source>
        <dbReference type="Pfam" id="PF02772"/>
    </source>
</evidence>
<dbReference type="OrthoDB" id="9801686at2"/>
<dbReference type="EC" id="2.5.1.6" evidence="10"/>
<keyword evidence="10" id="KW-0963">Cytoplasm</keyword>
<keyword evidence="9 10" id="KW-0630">Potassium</keyword>
<evidence type="ECO:0000256" key="4">
    <source>
        <dbReference type="ARBA" id="ARBA00022679"/>
    </source>
</evidence>
<dbReference type="PROSITE" id="PS00377">
    <property type="entry name" value="ADOMET_SYNTHASE_2"/>
    <property type="match status" value="1"/>
</dbReference>
<feature type="binding site" evidence="10">
    <location>
        <position position="279"/>
    </location>
    <ligand>
        <name>ATP</name>
        <dbReference type="ChEBI" id="CHEBI:30616"/>
        <note>ligand shared between two neighboring subunits</note>
    </ligand>
</feature>
<dbReference type="GO" id="GO:0004478">
    <property type="term" value="F:methionine adenosyltransferase activity"/>
    <property type="evidence" value="ECO:0007669"/>
    <property type="project" value="UniProtKB-UniRule"/>
</dbReference>
<dbReference type="SUPFAM" id="SSF55973">
    <property type="entry name" value="S-adenosylmethionine synthetase"/>
    <property type="match status" value="3"/>
</dbReference>
<comment type="function">
    <text evidence="10">Catalyzes the formation of S-adenosylmethionine (AdoMet) from methionine and ATP. The overall synthetic reaction is composed of two sequential steps, AdoMet formation and the subsequent tripolyphosphate hydrolysis which occurs prior to release of AdoMet from the enzyme.</text>
</comment>
<dbReference type="PATRIC" id="fig|263475.3.peg.2285"/>
<sequence length="398" mass="43420">MTNRRLFTSESVTEGHPDKICDQISDAILDEIVSKDPNARVACETTVTTGLVLVAGEITTSTYVDIPKIVRETVMEIGYTRGKYGFDGENVAVLTAIGEQSADIALGVDQALEAREGSMTDEDIEAIGAGDQGLMFGYACNETPELMPLPISLAHKLARRLTEVRKTKELDYLRPDGKTQVTIEYDENNRPVRVDTIVISTQHDPEVTLEQIKEDLQARVIAPVVPTELLDEKTKYFINPTGRFVIGGPKGDAGLTGRKIIVDTYGGYARHGGGAFSGKDATKVDRSAAYAARYVAKNIVAAELAERCEVQLAYAIGVAQPVSIAIDTFGTGKVKEADLVEWVRELFDLRPAGIIKMLDLRRPIYKQTAAYGHFGRTDLNVPWEATDKAAVLKEKAGL</sequence>
<dbReference type="GO" id="GO:0006730">
    <property type="term" value="P:one-carbon metabolic process"/>
    <property type="evidence" value="ECO:0007669"/>
    <property type="project" value="UniProtKB-KW"/>
</dbReference>
<evidence type="ECO:0000259" key="13">
    <source>
        <dbReference type="Pfam" id="PF00438"/>
    </source>
</evidence>
<evidence type="ECO:0000259" key="15">
    <source>
        <dbReference type="Pfam" id="PF02773"/>
    </source>
</evidence>
<evidence type="ECO:0000313" key="17">
    <source>
        <dbReference type="Proteomes" id="UP000036867"/>
    </source>
</evidence>
<feature type="binding site" evidence="10">
    <location>
        <position position="252"/>
    </location>
    <ligand>
        <name>ATP</name>
        <dbReference type="ChEBI" id="CHEBI:30616"/>
        <note>ligand shared between two neighboring subunits</note>
    </ligand>
</feature>
<keyword evidence="5 10" id="KW-0479">Metal-binding</keyword>
<dbReference type="STRING" id="263475.AMD00_09125"/>
<evidence type="ECO:0000256" key="10">
    <source>
        <dbReference type="HAMAP-Rule" id="MF_00086"/>
    </source>
</evidence>
<dbReference type="GO" id="GO:0000287">
    <property type="term" value="F:magnesium ion binding"/>
    <property type="evidence" value="ECO:0007669"/>
    <property type="project" value="UniProtKB-UniRule"/>
</dbReference>
<keyword evidence="4 10" id="KW-0808">Transferase</keyword>
<dbReference type="FunFam" id="3.30.300.10:FF:000004">
    <property type="entry name" value="S-adenosylmethionine synthase"/>
    <property type="match status" value="1"/>
</dbReference>
<dbReference type="GO" id="GO:0006556">
    <property type="term" value="P:S-adenosylmethionine biosynthetic process"/>
    <property type="evidence" value="ECO:0007669"/>
    <property type="project" value="UniProtKB-UniRule"/>
</dbReference>
<dbReference type="InterPro" id="IPR022629">
    <property type="entry name" value="S-AdoMet_synt_central"/>
</dbReference>
<accession>A0A0M0LN87</accession>
<organism evidence="16 17">
    <name type="scientific">Viridibacillus arvi</name>
    <dbReference type="NCBI Taxonomy" id="263475"/>
    <lineage>
        <taxon>Bacteria</taxon>
        <taxon>Bacillati</taxon>
        <taxon>Bacillota</taxon>
        <taxon>Bacilli</taxon>
        <taxon>Bacillales</taxon>
        <taxon>Caryophanaceae</taxon>
        <taxon>Viridibacillus</taxon>
    </lineage>
</organism>
<evidence type="ECO:0000256" key="1">
    <source>
        <dbReference type="ARBA" id="ARBA00005224"/>
    </source>
</evidence>
<comment type="caution">
    <text evidence="16">The sequence shown here is derived from an EMBL/GenBank/DDBJ whole genome shotgun (WGS) entry which is preliminary data.</text>
</comment>
<feature type="binding site" description="in other chain" evidence="10">
    <location>
        <begin position="243"/>
        <end position="244"/>
    </location>
    <ligand>
        <name>ATP</name>
        <dbReference type="ChEBI" id="CHEBI:30616"/>
        <note>ligand shared between two neighboring subunits</note>
    </ligand>
</feature>
<evidence type="ECO:0000256" key="8">
    <source>
        <dbReference type="ARBA" id="ARBA00022842"/>
    </source>
</evidence>
<dbReference type="InterPro" id="IPR022636">
    <property type="entry name" value="S-AdoMet_synthetase_sfam"/>
</dbReference>
<dbReference type="GeneID" id="301136269"/>
<feature type="binding site" description="in other chain" evidence="10">
    <location>
        <position position="16"/>
    </location>
    <ligand>
        <name>ATP</name>
        <dbReference type="ChEBI" id="CHEBI:30616"/>
        <note>ligand shared between two neighboring subunits</note>
    </ligand>
</feature>
<gene>
    <name evidence="10" type="primary">metK</name>
    <name evidence="16" type="ORF">AMD00_09125</name>
</gene>
<dbReference type="InterPro" id="IPR022628">
    <property type="entry name" value="S-AdoMet_synt_N"/>
</dbReference>
<feature type="binding site" description="in other chain" evidence="10">
    <location>
        <position position="283"/>
    </location>
    <ligand>
        <name>L-methionine</name>
        <dbReference type="ChEBI" id="CHEBI:57844"/>
        <note>ligand shared between two neighboring subunits</note>
    </ligand>
</feature>
<dbReference type="FunFam" id="3.30.300.10:FF:000003">
    <property type="entry name" value="S-adenosylmethionine synthase"/>
    <property type="match status" value="1"/>
</dbReference>
<keyword evidence="8 10" id="KW-0460">Magnesium</keyword>
<dbReference type="InterPro" id="IPR022630">
    <property type="entry name" value="S-AdoMet_synt_C"/>
</dbReference>
<comment type="subunit">
    <text evidence="10">Homotetramer; dimer of dimers.</text>
</comment>
<dbReference type="HAMAP" id="MF_00086">
    <property type="entry name" value="S_AdoMet_synth1"/>
    <property type="match status" value="1"/>
</dbReference>
<evidence type="ECO:0000256" key="12">
    <source>
        <dbReference type="RuleBase" id="RU004462"/>
    </source>
</evidence>
<dbReference type="PROSITE" id="PS00376">
    <property type="entry name" value="ADOMET_SYNTHASE_1"/>
    <property type="match status" value="1"/>
</dbReference>
<dbReference type="EMBL" id="LILB01000001">
    <property type="protein sequence ID" value="KOO52535.1"/>
    <property type="molecule type" value="Genomic_DNA"/>
</dbReference>
<keyword evidence="6 10" id="KW-0547">Nucleotide-binding</keyword>
<dbReference type="AlphaFoldDB" id="A0A0M0LN87"/>
<evidence type="ECO:0000256" key="6">
    <source>
        <dbReference type="ARBA" id="ARBA00022741"/>
    </source>
</evidence>
<dbReference type="GO" id="GO:0005737">
    <property type="term" value="C:cytoplasm"/>
    <property type="evidence" value="ECO:0007669"/>
    <property type="project" value="UniProtKB-SubCell"/>
</dbReference>
<feature type="binding site" description="in other chain" evidence="10">
    <location>
        <begin position="258"/>
        <end position="259"/>
    </location>
    <ligand>
        <name>ATP</name>
        <dbReference type="ChEBI" id="CHEBI:30616"/>
        <note>ligand shared between two neighboring subunits</note>
    </ligand>
</feature>
<reference evidence="17" key="1">
    <citation type="submission" date="2015-08" db="EMBL/GenBank/DDBJ databases">
        <title>Fjat-10028 dsm 16317.</title>
        <authorList>
            <person name="Liu B."/>
            <person name="Wang J."/>
            <person name="Zhu Y."/>
            <person name="Liu G."/>
            <person name="Chen Q."/>
            <person name="Chen Z."/>
            <person name="Lan J."/>
            <person name="Che J."/>
            <person name="Ge C."/>
            <person name="Shi H."/>
            <person name="Pan Z."/>
            <person name="Liu X."/>
        </authorList>
    </citation>
    <scope>NUCLEOTIDE SEQUENCE [LARGE SCALE GENOMIC DNA]</scope>
    <source>
        <strain evidence="17">DSM 16317</strain>
    </source>
</reference>
<protein>
    <recommendedName>
        <fullName evidence="10">S-adenosylmethionine synthase</fullName>
        <shortName evidence="10">AdoMet synthase</shortName>
        <ecNumber evidence="10">2.5.1.6</ecNumber>
    </recommendedName>
    <alternativeName>
        <fullName evidence="10">MAT</fullName>
    </alternativeName>
    <alternativeName>
        <fullName evidence="10">Methionine adenosyltransferase</fullName>
    </alternativeName>
</protein>
<dbReference type="PIRSF" id="PIRSF000497">
    <property type="entry name" value="MAT"/>
    <property type="match status" value="1"/>
</dbReference>
<comment type="catalytic activity">
    <reaction evidence="10">
        <text>L-methionine + ATP + H2O = S-adenosyl-L-methionine + phosphate + diphosphate</text>
        <dbReference type="Rhea" id="RHEA:21080"/>
        <dbReference type="ChEBI" id="CHEBI:15377"/>
        <dbReference type="ChEBI" id="CHEBI:30616"/>
        <dbReference type="ChEBI" id="CHEBI:33019"/>
        <dbReference type="ChEBI" id="CHEBI:43474"/>
        <dbReference type="ChEBI" id="CHEBI:57844"/>
        <dbReference type="ChEBI" id="CHEBI:59789"/>
        <dbReference type="EC" id="2.5.1.6"/>
    </reaction>
</comment>
<comment type="pathway">
    <text evidence="1 10">Amino-acid biosynthesis; S-adenosyl-L-methionine biosynthesis; S-adenosyl-L-methionine from L-methionine: step 1/1.</text>
</comment>
<evidence type="ECO:0000256" key="3">
    <source>
        <dbReference type="ARBA" id="ARBA00022563"/>
    </source>
</evidence>
<name>A0A0M0LN87_9BACL</name>
<dbReference type="UniPathway" id="UPA00315">
    <property type="reaction ID" value="UER00080"/>
</dbReference>
<feature type="domain" description="S-adenosylmethionine synthetase C-terminal" evidence="15">
    <location>
        <begin position="246"/>
        <end position="384"/>
    </location>
</feature>
<evidence type="ECO:0000256" key="7">
    <source>
        <dbReference type="ARBA" id="ARBA00022840"/>
    </source>
</evidence>
<feature type="domain" description="S-adenosylmethionine synthetase N-terminal" evidence="13">
    <location>
        <begin position="5"/>
        <end position="102"/>
    </location>
</feature>
<dbReference type="RefSeq" id="WP_053416698.1">
    <property type="nucleotide sequence ID" value="NZ_JBCMHV010000034.1"/>
</dbReference>
<evidence type="ECO:0000256" key="9">
    <source>
        <dbReference type="ARBA" id="ARBA00022958"/>
    </source>
</evidence>
<feature type="region of interest" description="Flexible loop" evidence="10">
    <location>
        <begin position="100"/>
        <end position="110"/>
    </location>
</feature>
<comment type="subcellular location">
    <subcellularLocation>
        <location evidence="10 11">Cytoplasm</location>
    </subcellularLocation>
</comment>
<dbReference type="InterPro" id="IPR022631">
    <property type="entry name" value="ADOMET_SYNTHASE_CS"/>
</dbReference>
<dbReference type="Proteomes" id="UP000036867">
    <property type="component" value="Unassembled WGS sequence"/>
</dbReference>
<proteinExistence type="inferred from homology"/>
<evidence type="ECO:0000256" key="5">
    <source>
        <dbReference type="ARBA" id="ARBA00022723"/>
    </source>
</evidence>
<evidence type="ECO:0000313" key="16">
    <source>
        <dbReference type="EMBL" id="KOO52535.1"/>
    </source>
</evidence>
<dbReference type="InterPro" id="IPR002133">
    <property type="entry name" value="S-AdoMet_synthetase"/>
</dbReference>
<comment type="cofactor">
    <cofactor evidence="10">
        <name>K(+)</name>
        <dbReference type="ChEBI" id="CHEBI:29103"/>
    </cofactor>
    <text evidence="10">Binds 1 potassium ion per subunit.</text>
</comment>
<keyword evidence="17" id="KW-1185">Reference proteome</keyword>
<comment type="similarity">
    <text evidence="2 10 12">Belongs to the AdoMet synthase family.</text>
</comment>
<feature type="binding site" description="in other chain" evidence="10">
    <location>
        <begin position="176"/>
        <end position="178"/>
    </location>
    <ligand>
        <name>ATP</name>
        <dbReference type="ChEBI" id="CHEBI:30616"/>
        <note>ligand shared between two neighboring subunits</note>
    </ligand>
</feature>
<dbReference type="Pfam" id="PF02773">
    <property type="entry name" value="S-AdoMet_synt_C"/>
    <property type="match status" value="1"/>
</dbReference>
<dbReference type="Pfam" id="PF00438">
    <property type="entry name" value="S-AdoMet_synt_N"/>
    <property type="match status" value="1"/>
</dbReference>
<feature type="binding site" description="in other chain" evidence="10">
    <location>
        <position position="100"/>
    </location>
    <ligand>
        <name>L-methionine</name>
        <dbReference type="ChEBI" id="CHEBI:57844"/>
        <note>ligand shared between two neighboring subunits</note>
    </ligand>
</feature>
<comment type="cofactor">
    <cofactor evidence="10">
        <name>Mg(2+)</name>
        <dbReference type="ChEBI" id="CHEBI:18420"/>
    </cofactor>
    <text evidence="10">Binds 2 divalent ions per subunit.</text>
</comment>
<evidence type="ECO:0000256" key="11">
    <source>
        <dbReference type="RuleBase" id="RU000542"/>
    </source>
</evidence>
<dbReference type="GO" id="GO:0005524">
    <property type="term" value="F:ATP binding"/>
    <property type="evidence" value="ECO:0007669"/>
    <property type="project" value="UniProtKB-UniRule"/>
</dbReference>
<feature type="binding site" evidence="10">
    <location>
        <position position="44"/>
    </location>
    <ligand>
        <name>K(+)</name>
        <dbReference type="ChEBI" id="CHEBI:29103"/>
    </ligand>
</feature>
<feature type="binding site" evidence="10">
    <location>
        <position position="18"/>
    </location>
    <ligand>
        <name>Mg(2+)</name>
        <dbReference type="ChEBI" id="CHEBI:18420"/>
    </ligand>
</feature>
<dbReference type="Gene3D" id="3.30.300.10">
    <property type="match status" value="3"/>
</dbReference>
<dbReference type="CDD" id="cd18079">
    <property type="entry name" value="S-AdoMet_synt"/>
    <property type="match status" value="1"/>
</dbReference>
<dbReference type="Pfam" id="PF02772">
    <property type="entry name" value="S-AdoMet_synt_M"/>
    <property type="match status" value="1"/>
</dbReference>
<feature type="binding site" description="in other chain" evidence="10">
    <location>
        <position position="57"/>
    </location>
    <ligand>
        <name>L-methionine</name>
        <dbReference type="ChEBI" id="CHEBI:57844"/>
        <note>ligand shared between two neighboring subunits</note>
    </ligand>
</feature>
<evidence type="ECO:0000256" key="2">
    <source>
        <dbReference type="ARBA" id="ARBA00009685"/>
    </source>
</evidence>
<feature type="binding site" evidence="10">
    <location>
        <position position="252"/>
    </location>
    <ligand>
        <name>L-methionine</name>
        <dbReference type="ChEBI" id="CHEBI:57844"/>
        <note>ligand shared between two neighboring subunits</note>
    </ligand>
</feature>
<dbReference type="PANTHER" id="PTHR11964">
    <property type="entry name" value="S-ADENOSYLMETHIONINE SYNTHETASE"/>
    <property type="match status" value="1"/>
</dbReference>
<keyword evidence="3 10" id="KW-0554">One-carbon metabolism</keyword>
<dbReference type="NCBIfam" id="TIGR01034">
    <property type="entry name" value="metK"/>
    <property type="match status" value="1"/>
</dbReference>
<keyword evidence="7 10" id="KW-0067">ATP-binding</keyword>